<protein>
    <submittedName>
        <fullName evidence="3">Zinc ribbon protein</fullName>
    </submittedName>
</protein>
<dbReference type="AlphaFoldDB" id="A0A3N5BM14"/>
<name>A0A3N5BM14_9EURY</name>
<feature type="transmembrane region" description="Helical" evidence="1">
    <location>
        <begin position="77"/>
        <end position="93"/>
    </location>
</feature>
<dbReference type="Proteomes" id="UP000271783">
    <property type="component" value="Unassembled WGS sequence"/>
</dbReference>
<evidence type="ECO:0000256" key="1">
    <source>
        <dbReference type="SAM" id="Phobius"/>
    </source>
</evidence>
<feature type="transmembrane region" description="Helical" evidence="1">
    <location>
        <begin position="37"/>
        <end position="56"/>
    </location>
</feature>
<proteinExistence type="predicted"/>
<evidence type="ECO:0000259" key="2">
    <source>
        <dbReference type="Pfam" id="PF13240"/>
    </source>
</evidence>
<organism evidence="3 4">
    <name type="scientific">Methanobrevibacter gottschalkii DSM 11977</name>
    <dbReference type="NCBI Taxonomy" id="1122229"/>
    <lineage>
        <taxon>Archaea</taxon>
        <taxon>Methanobacteriati</taxon>
        <taxon>Methanobacteriota</taxon>
        <taxon>Methanomada group</taxon>
        <taxon>Methanobacteria</taxon>
        <taxon>Methanobacteriales</taxon>
        <taxon>Methanobacteriaceae</taxon>
        <taxon>Methanobrevibacter</taxon>
    </lineage>
</organism>
<reference evidence="3 4" key="1">
    <citation type="submission" date="2018-11" db="EMBL/GenBank/DDBJ databases">
        <title>Genomic Encyclopedia of Type Strains, Phase IV (KMG-IV): sequencing the most valuable type-strain genomes for metagenomic binning, comparative biology and taxonomic classification.</title>
        <authorList>
            <person name="Goeker M."/>
        </authorList>
    </citation>
    <scope>NUCLEOTIDE SEQUENCE [LARGE SCALE GENOMIC DNA]</scope>
    <source>
        <strain evidence="3 4">DSM 11977</strain>
    </source>
</reference>
<dbReference type="InterPro" id="IPR026870">
    <property type="entry name" value="Zinc_ribbon_dom"/>
</dbReference>
<feature type="domain" description="Zinc-ribbon" evidence="2">
    <location>
        <begin position="2"/>
        <end position="23"/>
    </location>
</feature>
<keyword evidence="4" id="KW-1185">Reference proteome</keyword>
<dbReference type="RefSeq" id="WP_123833435.1">
    <property type="nucleotide sequence ID" value="NZ_RKRG01000003.1"/>
</dbReference>
<dbReference type="Pfam" id="PF13240">
    <property type="entry name" value="Zn_Ribbon_1"/>
    <property type="match status" value="1"/>
</dbReference>
<gene>
    <name evidence="3" type="ORF">EDC42_1380</name>
</gene>
<comment type="caution">
    <text evidence="3">The sequence shown here is derived from an EMBL/GenBank/DDBJ whole genome shotgun (WGS) entry which is preliminary data.</text>
</comment>
<evidence type="ECO:0000313" key="4">
    <source>
        <dbReference type="Proteomes" id="UP000271783"/>
    </source>
</evidence>
<keyword evidence="1" id="KW-0472">Membrane</keyword>
<dbReference type="EMBL" id="RKRG01000003">
    <property type="protein sequence ID" value="RPF50728.1"/>
    <property type="molecule type" value="Genomic_DNA"/>
</dbReference>
<accession>A0A3N5BM14</accession>
<evidence type="ECO:0000313" key="3">
    <source>
        <dbReference type="EMBL" id="RPF50728.1"/>
    </source>
</evidence>
<sequence length="143" mass="16618">MFCEKCGKEIPDNTRFCSNCGNQIKKPNNKITEEKNMYLALFLSIFLMGLGIYYAGNKKKGIILFIFILISNRMRKFQIFIIIAIILWIYAIYETYIDVKRANGEENPNLLEDINNFTTSKHFVHIIAIALLFAVSYFLISKL</sequence>
<keyword evidence="1" id="KW-0812">Transmembrane</keyword>
<feature type="transmembrane region" description="Helical" evidence="1">
    <location>
        <begin position="122"/>
        <end position="140"/>
    </location>
</feature>
<keyword evidence="1" id="KW-1133">Transmembrane helix</keyword>